<evidence type="ECO:0000313" key="1">
    <source>
        <dbReference type="EMBL" id="GFS17083.1"/>
    </source>
</evidence>
<accession>A0AAV4J572</accession>
<evidence type="ECO:0000313" key="2">
    <source>
        <dbReference type="Proteomes" id="UP000762676"/>
    </source>
</evidence>
<keyword evidence="2" id="KW-1185">Reference proteome</keyword>
<reference evidence="1 2" key="1">
    <citation type="journal article" date="2021" name="Elife">
        <title>Chloroplast acquisition without the gene transfer in kleptoplastic sea slugs, Plakobranchus ocellatus.</title>
        <authorList>
            <person name="Maeda T."/>
            <person name="Takahashi S."/>
            <person name="Yoshida T."/>
            <person name="Shimamura S."/>
            <person name="Takaki Y."/>
            <person name="Nagai Y."/>
            <person name="Toyoda A."/>
            <person name="Suzuki Y."/>
            <person name="Arimoto A."/>
            <person name="Ishii H."/>
            <person name="Satoh N."/>
            <person name="Nishiyama T."/>
            <person name="Hasebe M."/>
            <person name="Maruyama T."/>
            <person name="Minagawa J."/>
            <person name="Obokata J."/>
            <person name="Shigenobu S."/>
        </authorList>
    </citation>
    <scope>NUCLEOTIDE SEQUENCE [LARGE SCALE GENOMIC DNA]</scope>
</reference>
<proteinExistence type="predicted"/>
<dbReference type="Proteomes" id="UP000762676">
    <property type="component" value="Unassembled WGS sequence"/>
</dbReference>
<protein>
    <submittedName>
        <fullName evidence="1">Metalloendopeptidase</fullName>
    </submittedName>
</protein>
<dbReference type="EMBL" id="BMAT01006648">
    <property type="protein sequence ID" value="GFS17083.1"/>
    <property type="molecule type" value="Genomic_DNA"/>
</dbReference>
<dbReference type="AlphaFoldDB" id="A0AAV4J572"/>
<name>A0AAV4J572_9GAST</name>
<sequence length="186" mass="21925">MHSSIESEKKNLVFSMIDWVSIFRNARRGRPYIVKQFKHNEFLNFQLLAKSVLKNRTKDTNGSRVNWLKVKRFQYRQEDLTCIYYSYDYSRPLERLDIRGALQRSSVDGETIWELQSALHSLPISKEKKADLLKLCKEMVIPDELHGWFNNLPTSIQTNDTVPEPAVSDSEDDDEYHVITSRVIKW</sequence>
<gene>
    <name evidence="1" type="ORF">ElyMa_003230300</name>
</gene>
<comment type="caution">
    <text evidence="1">The sequence shown here is derived from an EMBL/GenBank/DDBJ whole genome shotgun (WGS) entry which is preliminary data.</text>
</comment>
<organism evidence="1 2">
    <name type="scientific">Elysia marginata</name>
    <dbReference type="NCBI Taxonomy" id="1093978"/>
    <lineage>
        <taxon>Eukaryota</taxon>
        <taxon>Metazoa</taxon>
        <taxon>Spiralia</taxon>
        <taxon>Lophotrochozoa</taxon>
        <taxon>Mollusca</taxon>
        <taxon>Gastropoda</taxon>
        <taxon>Heterobranchia</taxon>
        <taxon>Euthyneura</taxon>
        <taxon>Panpulmonata</taxon>
        <taxon>Sacoglossa</taxon>
        <taxon>Placobranchoidea</taxon>
        <taxon>Plakobranchidae</taxon>
        <taxon>Elysia</taxon>
    </lineage>
</organism>